<feature type="non-terminal residue" evidence="2">
    <location>
        <position position="195"/>
    </location>
</feature>
<comment type="caution">
    <text evidence="2">The sequence shown here is derived from an EMBL/GenBank/DDBJ whole genome shotgun (WGS) entry which is preliminary data.</text>
</comment>
<dbReference type="AlphaFoldDB" id="A0AAV5UZS1"/>
<feature type="non-terminal residue" evidence="2">
    <location>
        <position position="1"/>
    </location>
</feature>
<gene>
    <name evidence="2" type="ORF">PFISCL1PPCAC_3931</name>
    <name evidence="3" type="ORF">PFISCL1PPCAC_3933</name>
</gene>
<evidence type="ECO:0000313" key="4">
    <source>
        <dbReference type="Proteomes" id="UP001432322"/>
    </source>
</evidence>
<organism evidence="2 4">
    <name type="scientific">Pristionchus fissidentatus</name>
    <dbReference type="NCBI Taxonomy" id="1538716"/>
    <lineage>
        <taxon>Eukaryota</taxon>
        <taxon>Metazoa</taxon>
        <taxon>Ecdysozoa</taxon>
        <taxon>Nematoda</taxon>
        <taxon>Chromadorea</taxon>
        <taxon>Rhabditida</taxon>
        <taxon>Rhabditina</taxon>
        <taxon>Diplogasteromorpha</taxon>
        <taxon>Diplogasteroidea</taxon>
        <taxon>Neodiplogasteridae</taxon>
        <taxon>Pristionchus</taxon>
    </lineage>
</organism>
<protein>
    <submittedName>
        <fullName evidence="2">Uncharacterized protein</fullName>
    </submittedName>
</protein>
<evidence type="ECO:0000313" key="2">
    <source>
        <dbReference type="EMBL" id="GMT12634.1"/>
    </source>
</evidence>
<accession>A0AAV5UZS1</accession>
<evidence type="ECO:0000256" key="1">
    <source>
        <dbReference type="SAM" id="MobiDB-lite"/>
    </source>
</evidence>
<proteinExistence type="predicted"/>
<reference evidence="2" key="1">
    <citation type="submission" date="2023-10" db="EMBL/GenBank/DDBJ databases">
        <title>Genome assembly of Pristionchus species.</title>
        <authorList>
            <person name="Yoshida K."/>
            <person name="Sommer R.J."/>
        </authorList>
    </citation>
    <scope>NUCLEOTIDE SEQUENCE</scope>
    <source>
        <strain evidence="2">RS5133</strain>
    </source>
</reference>
<dbReference type="Proteomes" id="UP001432322">
    <property type="component" value="Unassembled WGS sequence"/>
</dbReference>
<name>A0AAV5UZS1_9BILA</name>
<feature type="region of interest" description="Disordered" evidence="1">
    <location>
        <begin position="13"/>
        <end position="32"/>
    </location>
</feature>
<dbReference type="EMBL" id="BTSY01000001">
    <property type="protein sequence ID" value="GMT12634.1"/>
    <property type="molecule type" value="Genomic_DNA"/>
</dbReference>
<evidence type="ECO:0000313" key="3">
    <source>
        <dbReference type="EMBL" id="GMT12636.1"/>
    </source>
</evidence>
<sequence>YASRLRRVCRARGDPRSHDGYEHTRAEEEGERAAGRHGAAVVCGASAGECARTCWRIWGVARRECDELRKDAGDDQRRARTMRHPTVETFRTLFVALSRHPCEYTADQLSVTRFGSHRSRPDHEVMKRIQRQAAFEALTKSPPSVEAVSSAEDSILSDNSSLLSTTSRVIPPSQTPCPMAIIKRYAIIKRLNVRR</sequence>
<keyword evidence="4" id="KW-1185">Reference proteome</keyword>
<dbReference type="EMBL" id="BTSY01000001">
    <property type="protein sequence ID" value="GMT12636.1"/>
    <property type="molecule type" value="Genomic_DNA"/>
</dbReference>